<evidence type="ECO:0000256" key="1">
    <source>
        <dbReference type="SAM" id="MobiDB-lite"/>
    </source>
</evidence>
<dbReference type="PANTHER" id="PTHR30093">
    <property type="entry name" value="GENERAL SECRETION PATHWAY PROTEIN G"/>
    <property type="match status" value="1"/>
</dbReference>
<dbReference type="PANTHER" id="PTHR30093:SF2">
    <property type="entry name" value="TYPE II SECRETION SYSTEM PROTEIN H"/>
    <property type="match status" value="1"/>
</dbReference>
<organism evidence="3 4">
    <name type="scientific">Fimbriiglobus ruber</name>
    <dbReference type="NCBI Taxonomy" id="1908690"/>
    <lineage>
        <taxon>Bacteria</taxon>
        <taxon>Pseudomonadati</taxon>
        <taxon>Planctomycetota</taxon>
        <taxon>Planctomycetia</taxon>
        <taxon>Gemmatales</taxon>
        <taxon>Gemmataceae</taxon>
        <taxon>Fimbriiglobus</taxon>
    </lineage>
</organism>
<evidence type="ECO:0000259" key="2">
    <source>
        <dbReference type="Pfam" id="PF07596"/>
    </source>
</evidence>
<dbReference type="NCBIfam" id="TIGR04294">
    <property type="entry name" value="pre_pil_HX9DG"/>
    <property type="match status" value="1"/>
</dbReference>
<dbReference type="InterPro" id="IPR027558">
    <property type="entry name" value="Pre_pil_HX9DG_C"/>
</dbReference>
<evidence type="ECO:0000313" key="4">
    <source>
        <dbReference type="Proteomes" id="UP000214646"/>
    </source>
</evidence>
<dbReference type="Pfam" id="PF07596">
    <property type="entry name" value="SBP_bac_10"/>
    <property type="match status" value="1"/>
</dbReference>
<dbReference type="InterPro" id="IPR011453">
    <property type="entry name" value="DUF1559"/>
</dbReference>
<keyword evidence="4" id="KW-1185">Reference proteome</keyword>
<comment type="caution">
    <text evidence="3">The sequence shown here is derived from an EMBL/GenBank/DDBJ whole genome shotgun (WGS) entry which is preliminary data.</text>
</comment>
<dbReference type="AlphaFoldDB" id="A0A225DF76"/>
<evidence type="ECO:0000313" key="3">
    <source>
        <dbReference type="EMBL" id="OWK34747.1"/>
    </source>
</evidence>
<gene>
    <name evidence="3" type="ORF">FRUB_09589</name>
</gene>
<accession>A0A225DF76</accession>
<name>A0A225DF76_9BACT</name>
<dbReference type="SUPFAM" id="SSF54523">
    <property type="entry name" value="Pili subunits"/>
    <property type="match status" value="1"/>
</dbReference>
<dbReference type="EMBL" id="NIDE01000019">
    <property type="protein sequence ID" value="OWK34747.1"/>
    <property type="molecule type" value="Genomic_DNA"/>
</dbReference>
<protein>
    <recommendedName>
        <fullName evidence="2">DUF1559 domain-containing protein</fullName>
    </recommendedName>
</protein>
<feature type="domain" description="DUF1559" evidence="2">
    <location>
        <begin position="23"/>
        <end position="280"/>
    </location>
</feature>
<sequence>MIELLVVIAIIAILIGLLLPAVQKVREAAARATCANNLKQIGLASHNYHDQNLYLPPSWIGSNADDPDGWAPWGVLILPNLEQSSVFNLWNLNYLASKQVPAAYQQQLKMYHCPSRPDFVLSIGDFVPAGGGLSDYAACFGTEASGSNSNGAIIPTANMATSTTTDSSGNAIVKPGWRGQLNLLSITDGTSNTMMFGEKHIRPNSLRGKNEDRSVFGGQNNSMRRMAGYGASSVVRPLMPPNAQTTANANESFGSPHTGVCQFVFCDGSVKAIQTSVDLQTLSNLITRNDGNVISTNY</sequence>
<reference evidence="4" key="1">
    <citation type="submission" date="2017-06" db="EMBL/GenBank/DDBJ databases">
        <title>Genome analysis of Fimbriiglobus ruber SP5, the first member of the order Planctomycetales with confirmed chitinolytic capability.</title>
        <authorList>
            <person name="Ravin N.V."/>
            <person name="Rakitin A.L."/>
            <person name="Ivanova A.A."/>
            <person name="Beletsky A.V."/>
            <person name="Kulichevskaya I.S."/>
            <person name="Mardanov A.V."/>
            <person name="Dedysh S.N."/>
        </authorList>
    </citation>
    <scope>NUCLEOTIDE SEQUENCE [LARGE SCALE GENOMIC DNA]</scope>
    <source>
        <strain evidence="4">SP5</strain>
    </source>
</reference>
<dbReference type="Proteomes" id="UP000214646">
    <property type="component" value="Unassembled WGS sequence"/>
</dbReference>
<dbReference type="Gene3D" id="3.30.700.10">
    <property type="entry name" value="Glycoprotein, Type 4 Pilin"/>
    <property type="match status" value="1"/>
</dbReference>
<dbReference type="InterPro" id="IPR045584">
    <property type="entry name" value="Pilin-like"/>
</dbReference>
<feature type="region of interest" description="Disordered" evidence="1">
    <location>
        <begin position="203"/>
        <end position="222"/>
    </location>
</feature>
<proteinExistence type="predicted"/>